<evidence type="ECO:0000256" key="2">
    <source>
        <dbReference type="ARBA" id="ARBA00012608"/>
    </source>
</evidence>
<feature type="binding site" evidence="12">
    <location>
        <begin position="180"/>
        <end position="187"/>
    </location>
    <ligand>
        <name>NAD(+)</name>
        <dbReference type="ChEBI" id="CHEBI:57540"/>
    </ligand>
</feature>
<name>A0A5C5X8E5_9PLAN</name>
<keyword evidence="5 12" id="KW-0274">FAD</keyword>
<dbReference type="EC" id="1.8.1.4" evidence="2 14"/>
<comment type="caution">
    <text evidence="17">The sequence shown here is derived from an EMBL/GenBank/DDBJ whole genome shotgun (WGS) entry which is preliminary data.</text>
</comment>
<dbReference type="PIRSF" id="PIRSF000350">
    <property type="entry name" value="Mercury_reductase_MerA"/>
    <property type="match status" value="1"/>
</dbReference>
<dbReference type="OrthoDB" id="230580at2"/>
<dbReference type="GO" id="GO:0006103">
    <property type="term" value="P:2-oxoglutarate metabolic process"/>
    <property type="evidence" value="ECO:0007669"/>
    <property type="project" value="TreeGrafter"/>
</dbReference>
<dbReference type="NCBIfam" id="TIGR01350">
    <property type="entry name" value="lipoamide_DH"/>
    <property type="match status" value="1"/>
</dbReference>
<evidence type="ECO:0000256" key="13">
    <source>
        <dbReference type="PIRSR" id="PIRSR000350-4"/>
    </source>
</evidence>
<feature type="binding site" evidence="12">
    <location>
        <begin position="143"/>
        <end position="145"/>
    </location>
    <ligand>
        <name>FAD</name>
        <dbReference type="ChEBI" id="CHEBI:57692"/>
    </ligand>
</feature>
<dbReference type="SUPFAM" id="SSF51905">
    <property type="entry name" value="FAD/NAD(P)-binding domain"/>
    <property type="match status" value="1"/>
</dbReference>
<comment type="catalytic activity">
    <reaction evidence="10 14">
        <text>N(6)-[(R)-dihydrolipoyl]-L-lysyl-[protein] + NAD(+) = N(6)-[(R)-lipoyl]-L-lysyl-[protein] + NADH + H(+)</text>
        <dbReference type="Rhea" id="RHEA:15045"/>
        <dbReference type="Rhea" id="RHEA-COMP:10474"/>
        <dbReference type="Rhea" id="RHEA-COMP:10475"/>
        <dbReference type="ChEBI" id="CHEBI:15378"/>
        <dbReference type="ChEBI" id="CHEBI:57540"/>
        <dbReference type="ChEBI" id="CHEBI:57945"/>
        <dbReference type="ChEBI" id="CHEBI:83099"/>
        <dbReference type="ChEBI" id="CHEBI:83100"/>
        <dbReference type="EC" id="1.8.1.4"/>
    </reaction>
</comment>
<evidence type="ECO:0000256" key="5">
    <source>
        <dbReference type="ARBA" id="ARBA00022827"/>
    </source>
</evidence>
<evidence type="ECO:0000313" key="17">
    <source>
        <dbReference type="EMBL" id="TWT58621.1"/>
    </source>
</evidence>
<feature type="domain" description="Pyridine nucleotide-disulphide oxidoreductase dimerisation" evidence="15">
    <location>
        <begin position="342"/>
        <end position="451"/>
    </location>
</feature>
<dbReference type="InterPro" id="IPR050151">
    <property type="entry name" value="Class-I_Pyr_Nuc-Dis_Oxidored"/>
</dbReference>
<dbReference type="InterPro" id="IPR001100">
    <property type="entry name" value="Pyr_nuc-diS_OxRdtase"/>
</dbReference>
<feature type="binding site" evidence="12">
    <location>
        <position position="308"/>
    </location>
    <ligand>
        <name>FAD</name>
        <dbReference type="ChEBI" id="CHEBI:57692"/>
    </ligand>
</feature>
<dbReference type="PROSITE" id="PS00076">
    <property type="entry name" value="PYRIDINE_REDOX_1"/>
    <property type="match status" value="1"/>
</dbReference>
<feature type="binding site" evidence="12">
    <location>
        <position position="267"/>
    </location>
    <ligand>
        <name>NAD(+)</name>
        <dbReference type="ChEBI" id="CHEBI:57540"/>
    </ligand>
</feature>
<dbReference type="InterPro" id="IPR012999">
    <property type="entry name" value="Pyr_OxRdtase_I_AS"/>
</dbReference>
<dbReference type="PANTHER" id="PTHR22912:SF151">
    <property type="entry name" value="DIHYDROLIPOYL DEHYDROGENASE, MITOCHONDRIAL"/>
    <property type="match status" value="1"/>
</dbReference>
<dbReference type="PANTHER" id="PTHR22912">
    <property type="entry name" value="DISULFIDE OXIDOREDUCTASE"/>
    <property type="match status" value="1"/>
</dbReference>
<dbReference type="GO" id="GO:0004148">
    <property type="term" value="F:dihydrolipoyl dehydrogenase (NADH) activity"/>
    <property type="evidence" value="ECO:0007669"/>
    <property type="project" value="UniProtKB-EC"/>
</dbReference>
<dbReference type="Pfam" id="PF07992">
    <property type="entry name" value="Pyr_redox_2"/>
    <property type="match status" value="1"/>
</dbReference>
<dbReference type="Gene3D" id="3.30.390.30">
    <property type="match status" value="1"/>
</dbReference>
<keyword evidence="8" id="KW-1015">Disulfide bond</keyword>
<feature type="binding site" evidence="12">
    <location>
        <position position="51"/>
    </location>
    <ligand>
        <name>FAD</name>
        <dbReference type="ChEBI" id="CHEBI:57692"/>
    </ligand>
</feature>
<protein>
    <recommendedName>
        <fullName evidence="3 14">Dihydrolipoyl dehydrogenase</fullName>
        <ecNumber evidence="2 14">1.8.1.4</ecNumber>
    </recommendedName>
</protein>
<evidence type="ECO:0000256" key="3">
    <source>
        <dbReference type="ARBA" id="ARBA00016961"/>
    </source>
</evidence>
<evidence type="ECO:0000256" key="12">
    <source>
        <dbReference type="PIRSR" id="PIRSR000350-3"/>
    </source>
</evidence>
<keyword evidence="12" id="KW-0547">Nucleotide-binding</keyword>
<keyword evidence="9 14" id="KW-0676">Redox-active center</keyword>
<comment type="similarity">
    <text evidence="1 14">Belongs to the class-I pyridine nucleotide-disulfide oxidoreductase family.</text>
</comment>
<feature type="active site" description="Proton acceptor" evidence="11">
    <location>
        <position position="440"/>
    </location>
</feature>
<keyword evidence="18" id="KW-1185">Reference proteome</keyword>
<feature type="binding site" evidence="12">
    <location>
        <position position="203"/>
    </location>
    <ligand>
        <name>NAD(+)</name>
        <dbReference type="ChEBI" id="CHEBI:57540"/>
    </ligand>
</feature>
<comment type="cofactor">
    <cofactor evidence="12 14">
        <name>FAD</name>
        <dbReference type="ChEBI" id="CHEBI:57692"/>
    </cofactor>
    <text evidence="12 14">Binds 1 FAD per subunit.</text>
</comment>
<dbReference type="FunFam" id="3.30.390.30:FF:000001">
    <property type="entry name" value="Dihydrolipoyl dehydrogenase"/>
    <property type="match status" value="1"/>
</dbReference>
<dbReference type="PRINTS" id="PR00368">
    <property type="entry name" value="FADPNR"/>
</dbReference>
<evidence type="ECO:0000256" key="7">
    <source>
        <dbReference type="ARBA" id="ARBA00023027"/>
    </source>
</evidence>
<dbReference type="FunFam" id="3.50.50.60:FF:000001">
    <property type="entry name" value="Dihydrolipoyl dehydrogenase, mitochondrial"/>
    <property type="match status" value="1"/>
</dbReference>
<dbReference type="AlphaFoldDB" id="A0A5C5X8E5"/>
<dbReference type="InterPro" id="IPR016156">
    <property type="entry name" value="FAD/NAD-linked_Rdtase_dimer_sf"/>
</dbReference>
<sequence length="461" mass="48590">MSKFDLVVIGAGPGGYVAAIRAAQLGKSVAIIEKERQLGGTCLRVGCIPSKALLESSHLFEHAGHGFASRGIKVSGLEIDLGAMMDQKQGVVDTLAGGIDGLMKKNKIERFFGHATLANPTTVQITSEDNTEEVTGDTILLATGSTPASLPGIDFDGQFVGSSTDAIAYEEVPEHLVVIGGGVIGLELGTVWRRLGSQVTVLEYLDRILPGMDNELAKDALRIFKKQGLKFHLGARVTGVTNDGTKATVTVDGQDSITCDKVLMAVGRRPNTENLGLEAAKVEVDKRGFVVVDNHYKTSAGNIYAIGDLIGGAMLAHKAEEEGLACVEQLYSGYGHVNYNAIPGVVYTDPEIASVGKTEEELKEAGIAYNKGTFPFIANGRAKASGTVDGKVKLLAHKETDRILGAHIIGPHAGELIAECVVAIEFGASAEDIARSSHAHPTLSEVIKEAALAVDGRTIHM</sequence>
<feature type="disulfide bond" description="Redox-active" evidence="13">
    <location>
        <begin position="42"/>
        <end position="47"/>
    </location>
</feature>
<evidence type="ECO:0000256" key="11">
    <source>
        <dbReference type="PIRSR" id="PIRSR000350-2"/>
    </source>
</evidence>
<evidence type="ECO:0000259" key="16">
    <source>
        <dbReference type="Pfam" id="PF07992"/>
    </source>
</evidence>
<dbReference type="PRINTS" id="PR00411">
    <property type="entry name" value="PNDRDTASEI"/>
</dbReference>
<evidence type="ECO:0000256" key="8">
    <source>
        <dbReference type="ARBA" id="ARBA00023157"/>
    </source>
</evidence>
<evidence type="ECO:0000256" key="9">
    <source>
        <dbReference type="ARBA" id="ARBA00023284"/>
    </source>
</evidence>
<dbReference type="InterPro" id="IPR004099">
    <property type="entry name" value="Pyr_nucl-diS_OxRdtase_dimer"/>
</dbReference>
<dbReference type="InterPro" id="IPR036188">
    <property type="entry name" value="FAD/NAD-bd_sf"/>
</dbReference>
<feature type="binding site" evidence="12">
    <location>
        <begin position="314"/>
        <end position="317"/>
    </location>
    <ligand>
        <name>FAD</name>
        <dbReference type="ChEBI" id="CHEBI:57692"/>
    </ligand>
</feature>
<keyword evidence="4 14" id="KW-0285">Flavoprotein</keyword>
<reference evidence="17 18" key="1">
    <citation type="submission" date="2019-02" db="EMBL/GenBank/DDBJ databases">
        <title>Deep-cultivation of Planctomycetes and their phenomic and genomic characterization uncovers novel biology.</title>
        <authorList>
            <person name="Wiegand S."/>
            <person name="Jogler M."/>
            <person name="Boedeker C."/>
            <person name="Pinto D."/>
            <person name="Vollmers J."/>
            <person name="Rivas-Marin E."/>
            <person name="Kohn T."/>
            <person name="Peeters S.H."/>
            <person name="Heuer A."/>
            <person name="Rast P."/>
            <person name="Oberbeckmann S."/>
            <person name="Bunk B."/>
            <person name="Jeske O."/>
            <person name="Meyerdierks A."/>
            <person name="Storesund J.E."/>
            <person name="Kallscheuer N."/>
            <person name="Luecker S."/>
            <person name="Lage O.M."/>
            <person name="Pohl T."/>
            <person name="Merkel B.J."/>
            <person name="Hornburger P."/>
            <person name="Mueller R.-W."/>
            <person name="Bruemmer F."/>
            <person name="Labrenz M."/>
            <person name="Spormann A.M."/>
            <person name="Op Den Camp H."/>
            <person name="Overmann J."/>
            <person name="Amann R."/>
            <person name="Jetten M.S.M."/>
            <person name="Mascher T."/>
            <person name="Medema M.H."/>
            <person name="Devos D.P."/>
            <person name="Kaster A.-K."/>
            <person name="Ovreas L."/>
            <person name="Rohde M."/>
            <person name="Galperin M.Y."/>
            <person name="Jogler C."/>
        </authorList>
    </citation>
    <scope>NUCLEOTIDE SEQUENCE [LARGE SCALE GENOMIC DNA]</scope>
    <source>
        <strain evidence="17 18">KOR42</strain>
    </source>
</reference>
<evidence type="ECO:0000256" key="14">
    <source>
        <dbReference type="RuleBase" id="RU003692"/>
    </source>
</evidence>
<evidence type="ECO:0000259" key="15">
    <source>
        <dbReference type="Pfam" id="PF02852"/>
    </source>
</evidence>
<evidence type="ECO:0000313" key="18">
    <source>
        <dbReference type="Proteomes" id="UP000317243"/>
    </source>
</evidence>
<dbReference type="InterPro" id="IPR023753">
    <property type="entry name" value="FAD/NAD-binding_dom"/>
</dbReference>
<evidence type="ECO:0000256" key="6">
    <source>
        <dbReference type="ARBA" id="ARBA00023002"/>
    </source>
</evidence>
<gene>
    <name evidence="17" type="primary">lpd</name>
    <name evidence="17" type="ORF">KOR42_20030</name>
</gene>
<dbReference type="Pfam" id="PF02852">
    <property type="entry name" value="Pyr_redox_dim"/>
    <property type="match status" value="1"/>
</dbReference>
<evidence type="ECO:0000256" key="1">
    <source>
        <dbReference type="ARBA" id="ARBA00007532"/>
    </source>
</evidence>
<organism evidence="17 18">
    <name type="scientific">Thalassoglobus neptunius</name>
    <dbReference type="NCBI Taxonomy" id="1938619"/>
    <lineage>
        <taxon>Bacteria</taxon>
        <taxon>Pseudomonadati</taxon>
        <taxon>Planctomycetota</taxon>
        <taxon>Planctomycetia</taxon>
        <taxon>Planctomycetales</taxon>
        <taxon>Planctomycetaceae</taxon>
        <taxon>Thalassoglobus</taxon>
    </lineage>
</organism>
<dbReference type="Gene3D" id="3.50.50.60">
    <property type="entry name" value="FAD/NAD(P)-binding domain"/>
    <property type="match status" value="2"/>
</dbReference>
<evidence type="ECO:0000256" key="4">
    <source>
        <dbReference type="ARBA" id="ARBA00022630"/>
    </source>
</evidence>
<dbReference type="GO" id="GO:0050660">
    <property type="term" value="F:flavin adenine dinucleotide binding"/>
    <property type="evidence" value="ECO:0007669"/>
    <property type="project" value="InterPro"/>
</dbReference>
<evidence type="ECO:0000256" key="10">
    <source>
        <dbReference type="ARBA" id="ARBA00049187"/>
    </source>
</evidence>
<dbReference type="EMBL" id="SIHI01000001">
    <property type="protein sequence ID" value="TWT58621.1"/>
    <property type="molecule type" value="Genomic_DNA"/>
</dbReference>
<comment type="miscellaneous">
    <text evidence="14">The active site is a redox-active disulfide bond.</text>
</comment>
<dbReference type="InterPro" id="IPR006258">
    <property type="entry name" value="Lipoamide_DH"/>
</dbReference>
<dbReference type="RefSeq" id="WP_146509137.1">
    <property type="nucleotide sequence ID" value="NZ_SIHI01000001.1"/>
</dbReference>
<dbReference type="Proteomes" id="UP000317243">
    <property type="component" value="Unassembled WGS sequence"/>
</dbReference>
<proteinExistence type="inferred from homology"/>
<keyword evidence="7 12" id="KW-0520">NAD</keyword>
<keyword evidence="6 14" id="KW-0560">Oxidoreductase</keyword>
<feature type="domain" description="FAD/NAD(P)-binding" evidence="16">
    <location>
        <begin position="4"/>
        <end position="323"/>
    </location>
</feature>
<dbReference type="SUPFAM" id="SSF55424">
    <property type="entry name" value="FAD/NAD-linked reductases, dimerisation (C-terminal) domain"/>
    <property type="match status" value="1"/>
</dbReference>
<accession>A0A5C5X8E5</accession>
<dbReference type="GO" id="GO:0045252">
    <property type="term" value="C:oxoglutarate dehydrogenase complex"/>
    <property type="evidence" value="ECO:0007669"/>
    <property type="project" value="TreeGrafter"/>
</dbReference>